<dbReference type="GO" id="GO:0005737">
    <property type="term" value="C:cytoplasm"/>
    <property type="evidence" value="ECO:0007669"/>
    <property type="project" value="TreeGrafter"/>
</dbReference>
<accession>A0A383DPU6</accession>
<evidence type="ECO:0000313" key="4">
    <source>
        <dbReference type="EMBL" id="SVE46516.1"/>
    </source>
</evidence>
<dbReference type="InterPro" id="IPR036206">
    <property type="entry name" value="ThiamineP_synth_sf"/>
</dbReference>
<evidence type="ECO:0000259" key="3">
    <source>
        <dbReference type="Pfam" id="PF02581"/>
    </source>
</evidence>
<dbReference type="AlphaFoldDB" id="A0A383DPU6"/>
<dbReference type="PANTHER" id="PTHR20857:SF23">
    <property type="entry name" value="THIAMINE BIOSYNTHETIC BIFUNCTIONAL ENZYME"/>
    <property type="match status" value="1"/>
</dbReference>
<comment type="pathway">
    <text evidence="1">Cofactor biosynthesis; thiamine diphosphate biosynthesis.</text>
</comment>
<evidence type="ECO:0000256" key="2">
    <source>
        <dbReference type="ARBA" id="ARBA00022977"/>
    </source>
</evidence>
<dbReference type="PANTHER" id="PTHR20857">
    <property type="entry name" value="THIAMINE-PHOSPHATE PYROPHOSPHORYLASE"/>
    <property type="match status" value="1"/>
</dbReference>
<dbReference type="InterPro" id="IPR022998">
    <property type="entry name" value="ThiamineP_synth_TenI"/>
</dbReference>
<sequence length="166" mass="19100">MGVIYRNYNTKKRENELVKIAKACKKNRNQLFVSNDVKLAIKVKAEGIYIPSFNKTKGFANLEKKNIKILGSAHNQKEIQKKISQNCTAIFLSPIFYIEKSNKFLGVHKFNYLAYSNNTNIFALGGITESNMHKLKLLNIKGFGGIRMFKKKPAFKRPVFIKNNFF</sequence>
<evidence type="ECO:0000256" key="1">
    <source>
        <dbReference type="ARBA" id="ARBA00004948"/>
    </source>
</evidence>
<keyword evidence="2" id="KW-0784">Thiamine biosynthesis</keyword>
<dbReference type="GO" id="GO:0009228">
    <property type="term" value="P:thiamine biosynthetic process"/>
    <property type="evidence" value="ECO:0007669"/>
    <property type="project" value="UniProtKB-KW"/>
</dbReference>
<organism evidence="4">
    <name type="scientific">marine metagenome</name>
    <dbReference type="NCBI Taxonomy" id="408172"/>
    <lineage>
        <taxon>unclassified sequences</taxon>
        <taxon>metagenomes</taxon>
        <taxon>ecological metagenomes</taxon>
    </lineage>
</organism>
<reference evidence="4" key="1">
    <citation type="submission" date="2018-05" db="EMBL/GenBank/DDBJ databases">
        <authorList>
            <person name="Lanie J.A."/>
            <person name="Ng W.-L."/>
            <person name="Kazmierczak K.M."/>
            <person name="Andrzejewski T.M."/>
            <person name="Davidsen T.M."/>
            <person name="Wayne K.J."/>
            <person name="Tettelin H."/>
            <person name="Glass J.I."/>
            <person name="Rusch D."/>
            <person name="Podicherti R."/>
            <person name="Tsui H.-C.T."/>
            <person name="Winkler M.E."/>
        </authorList>
    </citation>
    <scope>NUCLEOTIDE SEQUENCE</scope>
</reference>
<dbReference type="Gene3D" id="3.20.20.70">
    <property type="entry name" value="Aldolase class I"/>
    <property type="match status" value="1"/>
</dbReference>
<dbReference type="InterPro" id="IPR013785">
    <property type="entry name" value="Aldolase_TIM"/>
</dbReference>
<dbReference type="GO" id="GO:0004789">
    <property type="term" value="F:thiamine-phosphate diphosphorylase activity"/>
    <property type="evidence" value="ECO:0007669"/>
    <property type="project" value="TreeGrafter"/>
</dbReference>
<protein>
    <recommendedName>
        <fullName evidence="3">Thiamine phosphate synthase/TenI domain-containing protein</fullName>
    </recommendedName>
</protein>
<proteinExistence type="predicted"/>
<gene>
    <name evidence="4" type="ORF">METZ01_LOCUS499370</name>
</gene>
<feature type="domain" description="Thiamine phosphate synthase/TenI" evidence="3">
    <location>
        <begin position="3"/>
        <end position="146"/>
    </location>
</feature>
<dbReference type="CDD" id="cd00564">
    <property type="entry name" value="TMP_TenI"/>
    <property type="match status" value="1"/>
</dbReference>
<dbReference type="EMBL" id="UINC01219165">
    <property type="protein sequence ID" value="SVE46516.1"/>
    <property type="molecule type" value="Genomic_DNA"/>
</dbReference>
<dbReference type="SUPFAM" id="SSF51391">
    <property type="entry name" value="Thiamin phosphate synthase"/>
    <property type="match status" value="1"/>
</dbReference>
<dbReference type="Pfam" id="PF02581">
    <property type="entry name" value="TMP-TENI"/>
    <property type="match status" value="1"/>
</dbReference>
<name>A0A383DPU6_9ZZZZ</name>